<keyword evidence="2" id="KW-1185">Reference proteome</keyword>
<dbReference type="Proteomes" id="UP001501079">
    <property type="component" value="Unassembled WGS sequence"/>
</dbReference>
<evidence type="ECO:0000313" key="2">
    <source>
        <dbReference type="Proteomes" id="UP001501079"/>
    </source>
</evidence>
<dbReference type="EMBL" id="BAABBW010000003">
    <property type="protein sequence ID" value="GAA4175890.1"/>
    <property type="molecule type" value="Genomic_DNA"/>
</dbReference>
<accession>A0ABP8A1V4</accession>
<sequence>MPDLTYSPGDTITLEKDGDRLVREVRLNAGLPVVDGMYERMHFVGSLLMAGWTITSVTPKPAPLPTEPGGYRDARGVDWILDDHFDWYCVDANYEDDATKRAPFTRLIPESAVAEAKQEAHQSAYRWLFAHHEPSVPPTVLDDFAHDFGVKA</sequence>
<dbReference type="RefSeq" id="WP_344754325.1">
    <property type="nucleotide sequence ID" value="NZ_BAABBW010000003.1"/>
</dbReference>
<proteinExistence type="predicted"/>
<reference evidence="2" key="1">
    <citation type="journal article" date="2019" name="Int. J. Syst. Evol. Microbiol.">
        <title>The Global Catalogue of Microorganisms (GCM) 10K type strain sequencing project: providing services to taxonomists for standard genome sequencing and annotation.</title>
        <authorList>
            <consortium name="The Broad Institute Genomics Platform"/>
            <consortium name="The Broad Institute Genome Sequencing Center for Infectious Disease"/>
            <person name="Wu L."/>
            <person name="Ma J."/>
        </authorList>
    </citation>
    <scope>NUCLEOTIDE SEQUENCE [LARGE SCALE GENOMIC DNA]</scope>
    <source>
        <strain evidence="2">JCM 17591</strain>
    </source>
</reference>
<name>A0ABP8A1V4_9MICO</name>
<evidence type="ECO:0000313" key="1">
    <source>
        <dbReference type="EMBL" id="GAA4175890.1"/>
    </source>
</evidence>
<gene>
    <name evidence="1" type="ORF">GCM10022287_22170</name>
</gene>
<comment type="caution">
    <text evidence="1">The sequence shown here is derived from an EMBL/GenBank/DDBJ whole genome shotgun (WGS) entry which is preliminary data.</text>
</comment>
<protein>
    <submittedName>
        <fullName evidence="1">Uncharacterized protein</fullName>
    </submittedName>
</protein>
<organism evidence="1 2">
    <name type="scientific">Gryllotalpicola koreensis</name>
    <dbReference type="NCBI Taxonomy" id="993086"/>
    <lineage>
        <taxon>Bacteria</taxon>
        <taxon>Bacillati</taxon>
        <taxon>Actinomycetota</taxon>
        <taxon>Actinomycetes</taxon>
        <taxon>Micrococcales</taxon>
        <taxon>Microbacteriaceae</taxon>
        <taxon>Gryllotalpicola</taxon>
    </lineage>
</organism>